<dbReference type="SMART" id="SM00287">
    <property type="entry name" value="SH3b"/>
    <property type="match status" value="1"/>
</dbReference>
<dbReference type="InterPro" id="IPR003646">
    <property type="entry name" value="SH3-like_bac-type"/>
</dbReference>
<accession>A0ABU9QF58</accession>
<dbReference type="EMBL" id="JAZHGC010000016">
    <property type="protein sequence ID" value="MEM5288077.1"/>
    <property type="molecule type" value="Genomic_DNA"/>
</dbReference>
<comment type="caution">
    <text evidence="4">The sequence shown here is derived from an EMBL/GenBank/DDBJ whole genome shotgun (WGS) entry which is preliminary data.</text>
</comment>
<name>A0ABU9QF58_9BURK</name>
<dbReference type="Gene3D" id="2.30.30.40">
    <property type="entry name" value="SH3 Domains"/>
    <property type="match status" value="1"/>
</dbReference>
<dbReference type="Pfam" id="PF08239">
    <property type="entry name" value="SH3_3"/>
    <property type="match status" value="1"/>
</dbReference>
<evidence type="ECO:0000259" key="3">
    <source>
        <dbReference type="PROSITE" id="PS51781"/>
    </source>
</evidence>
<feature type="signal peptide" evidence="2">
    <location>
        <begin position="1"/>
        <end position="23"/>
    </location>
</feature>
<gene>
    <name evidence="4" type="ORF">V4C55_20300</name>
</gene>
<feature type="region of interest" description="Disordered" evidence="1">
    <location>
        <begin position="132"/>
        <end position="276"/>
    </location>
</feature>
<evidence type="ECO:0000313" key="4">
    <source>
        <dbReference type="EMBL" id="MEM5288077.1"/>
    </source>
</evidence>
<dbReference type="Proteomes" id="UP001494588">
    <property type="component" value="Unassembled WGS sequence"/>
</dbReference>
<dbReference type="RefSeq" id="WP_201652328.1">
    <property type="nucleotide sequence ID" value="NZ_CAJHCS010000015.1"/>
</dbReference>
<keyword evidence="5" id="KW-1185">Reference proteome</keyword>
<reference evidence="4 5" key="1">
    <citation type="submission" date="2024-01" db="EMBL/GenBank/DDBJ databases">
        <title>The diversity of rhizobia nodulating Mimosa spp. in eleven states of Brazil covering several biomes is determined by host plant, location, and edaphic factors.</title>
        <authorList>
            <person name="Rouws L."/>
            <person name="Barauna A."/>
            <person name="Beukes C."/>
            <person name="De Faria S.M."/>
            <person name="Gross E."/>
            <person name="Dos Reis Junior F.B."/>
            <person name="Simon M."/>
            <person name="Maluk M."/>
            <person name="Odee D.W."/>
            <person name="Kenicer G."/>
            <person name="Young J.P.W."/>
            <person name="Reis V.M."/>
            <person name="Zilli J."/>
            <person name="James E.K."/>
        </authorList>
    </citation>
    <scope>NUCLEOTIDE SEQUENCE [LARGE SCALE GENOMIC DNA]</scope>
    <source>
        <strain evidence="4 5">JPY77</strain>
    </source>
</reference>
<organism evidence="4 5">
    <name type="scientific">Paraburkholderia sabiae</name>
    <dbReference type="NCBI Taxonomy" id="273251"/>
    <lineage>
        <taxon>Bacteria</taxon>
        <taxon>Pseudomonadati</taxon>
        <taxon>Pseudomonadota</taxon>
        <taxon>Betaproteobacteria</taxon>
        <taxon>Burkholderiales</taxon>
        <taxon>Burkholderiaceae</taxon>
        <taxon>Paraburkholderia</taxon>
    </lineage>
</organism>
<proteinExistence type="predicted"/>
<keyword evidence="2" id="KW-0732">Signal</keyword>
<evidence type="ECO:0000313" key="5">
    <source>
        <dbReference type="Proteomes" id="UP001494588"/>
    </source>
</evidence>
<feature type="compositionally biased region" description="Pro residues" evidence="1">
    <location>
        <begin position="208"/>
        <end position="226"/>
    </location>
</feature>
<feature type="domain" description="SH3b" evidence="3">
    <location>
        <begin position="23"/>
        <end position="87"/>
    </location>
</feature>
<evidence type="ECO:0000256" key="2">
    <source>
        <dbReference type="SAM" id="SignalP"/>
    </source>
</evidence>
<dbReference type="PROSITE" id="PS51781">
    <property type="entry name" value="SH3B"/>
    <property type="match status" value="1"/>
</dbReference>
<sequence>MRMRLACAAVAGALSMASGGASAQSEAYTSTPVYLYAGPAQDYPIVAQLPAGQPVSVYGCVGGYTWCDVEIPQARGWVYGGDLTYPYQGSNVPLMTYGTAIGVPLITFSLGSYWGHYYRERPWYPDRSRWEHHAPPPNRPPPPAHPPPPPQGANRPPPASPPPEPAPQPLGAEHGHRSGPVQPPRGQHGEPRPGQPPAQNPNQGARPAGPPPGQMGGPPPGQPPAQPSAQGARPPGPPPRAEGARPAGPPPGHGGDAGNNAARPPAPQGHGEGTNH</sequence>
<evidence type="ECO:0000256" key="1">
    <source>
        <dbReference type="SAM" id="MobiDB-lite"/>
    </source>
</evidence>
<feature type="chain" id="PRO_5045727627" evidence="2">
    <location>
        <begin position="24"/>
        <end position="276"/>
    </location>
</feature>
<feature type="compositionally biased region" description="Pro residues" evidence="1">
    <location>
        <begin position="135"/>
        <end position="168"/>
    </location>
</feature>
<protein>
    <submittedName>
        <fullName evidence="4">SH3 domain-containing protein</fullName>
    </submittedName>
</protein>